<evidence type="ECO:0000256" key="3">
    <source>
        <dbReference type="SAM" id="SignalP"/>
    </source>
</evidence>
<evidence type="ECO:0000256" key="1">
    <source>
        <dbReference type="ARBA" id="ARBA00004474"/>
    </source>
</evidence>
<name>A0A9W7A5J0_9STRA</name>
<feature type="chain" id="PRO_5040837583" description="Plastid lipid-associated protein/fibrillin conserved domain-containing protein" evidence="3">
    <location>
        <begin position="19"/>
        <end position="255"/>
    </location>
</feature>
<evidence type="ECO:0000313" key="5">
    <source>
        <dbReference type="EMBL" id="GMH66104.1"/>
    </source>
</evidence>
<keyword evidence="2" id="KW-0934">Plastid</keyword>
<protein>
    <recommendedName>
        <fullName evidence="4">Plastid lipid-associated protein/fibrillin conserved domain-containing protein</fullName>
    </recommendedName>
</protein>
<comment type="caution">
    <text evidence="5">The sequence shown here is derived from an EMBL/GenBank/DDBJ whole genome shotgun (WGS) entry which is preliminary data.</text>
</comment>
<dbReference type="PROSITE" id="PS51257">
    <property type="entry name" value="PROKAR_LIPOPROTEIN"/>
    <property type="match status" value="1"/>
</dbReference>
<dbReference type="EMBL" id="BRXY01000105">
    <property type="protein sequence ID" value="GMH66104.1"/>
    <property type="molecule type" value="Genomic_DNA"/>
</dbReference>
<dbReference type="OrthoDB" id="189024at2759"/>
<dbReference type="InterPro" id="IPR039633">
    <property type="entry name" value="PAP"/>
</dbReference>
<keyword evidence="3" id="KW-0732">Signal</keyword>
<evidence type="ECO:0000313" key="6">
    <source>
        <dbReference type="Proteomes" id="UP001165085"/>
    </source>
</evidence>
<organism evidence="5 6">
    <name type="scientific">Triparma strigata</name>
    <dbReference type="NCBI Taxonomy" id="1606541"/>
    <lineage>
        <taxon>Eukaryota</taxon>
        <taxon>Sar</taxon>
        <taxon>Stramenopiles</taxon>
        <taxon>Ochrophyta</taxon>
        <taxon>Bolidophyceae</taxon>
        <taxon>Parmales</taxon>
        <taxon>Triparmaceae</taxon>
        <taxon>Triparma</taxon>
    </lineage>
</organism>
<feature type="signal peptide" evidence="3">
    <location>
        <begin position="1"/>
        <end position="18"/>
    </location>
</feature>
<dbReference type="GO" id="GO:0009536">
    <property type="term" value="C:plastid"/>
    <property type="evidence" value="ECO:0007669"/>
    <property type="project" value="UniProtKB-SubCell"/>
</dbReference>
<accession>A0A9W7A5J0</accession>
<dbReference type="AlphaFoldDB" id="A0A9W7A5J0"/>
<sequence>MKTASLLLAAALVSCANSFSIFSLSAAPAFKKLVSTGLLEVDPVSSGGFHALEQLASSSVDHKTMLLDKIKTLYSEKDNIAGGDGDDEKVLREIETLVAFLGSQGKGYDGDLVDGEWSLLYSRNGKKSPGLQKLVGKSEKVKRTFSNFDVSDFSFLNIGYTRRSNGSLKAKVRFKPIGSGFSKSAAGDIVIRRISCDIVGASFKYRRLPTLPLPLRVKGGYLDFVYLDEDMRITRGNRGGLFVHVKPEVLEKMGV</sequence>
<dbReference type="PANTHER" id="PTHR31906">
    <property type="entry name" value="PLASTID-LIPID-ASSOCIATED PROTEIN 4, CHLOROPLASTIC-RELATED"/>
    <property type="match status" value="1"/>
</dbReference>
<dbReference type="InterPro" id="IPR006843">
    <property type="entry name" value="PAP/fibrillin_dom"/>
</dbReference>
<dbReference type="Pfam" id="PF04755">
    <property type="entry name" value="PAP_fibrillin"/>
    <property type="match status" value="1"/>
</dbReference>
<reference evidence="6" key="1">
    <citation type="journal article" date="2023" name="Commun. Biol.">
        <title>Genome analysis of Parmales, the sister group of diatoms, reveals the evolutionary specialization of diatoms from phago-mixotrophs to photoautotrophs.</title>
        <authorList>
            <person name="Ban H."/>
            <person name="Sato S."/>
            <person name="Yoshikawa S."/>
            <person name="Yamada K."/>
            <person name="Nakamura Y."/>
            <person name="Ichinomiya M."/>
            <person name="Sato N."/>
            <person name="Blanc-Mathieu R."/>
            <person name="Endo H."/>
            <person name="Kuwata A."/>
            <person name="Ogata H."/>
        </authorList>
    </citation>
    <scope>NUCLEOTIDE SEQUENCE [LARGE SCALE GENOMIC DNA]</scope>
    <source>
        <strain evidence="6">NIES 3701</strain>
    </source>
</reference>
<feature type="domain" description="Plastid lipid-associated protein/fibrillin conserved" evidence="4">
    <location>
        <begin position="87"/>
        <end position="243"/>
    </location>
</feature>
<dbReference type="Proteomes" id="UP001165085">
    <property type="component" value="Unassembled WGS sequence"/>
</dbReference>
<evidence type="ECO:0000256" key="2">
    <source>
        <dbReference type="ARBA" id="ARBA00022640"/>
    </source>
</evidence>
<keyword evidence="6" id="KW-1185">Reference proteome</keyword>
<comment type="subcellular location">
    <subcellularLocation>
        <location evidence="1">Plastid</location>
    </subcellularLocation>
</comment>
<evidence type="ECO:0000259" key="4">
    <source>
        <dbReference type="Pfam" id="PF04755"/>
    </source>
</evidence>
<proteinExistence type="predicted"/>
<gene>
    <name evidence="5" type="ORF">TrST_g10204</name>
</gene>